<comment type="caution">
    <text evidence="3">The sequence shown here is derived from an EMBL/GenBank/DDBJ whole genome shotgun (WGS) entry which is preliminary data.</text>
</comment>
<organism evidence="3 4">
    <name type="scientific">Lasallia pustulata</name>
    <dbReference type="NCBI Taxonomy" id="136370"/>
    <lineage>
        <taxon>Eukaryota</taxon>
        <taxon>Fungi</taxon>
        <taxon>Dikarya</taxon>
        <taxon>Ascomycota</taxon>
        <taxon>Pezizomycotina</taxon>
        <taxon>Lecanoromycetes</taxon>
        <taxon>OSLEUM clade</taxon>
        <taxon>Umbilicariomycetidae</taxon>
        <taxon>Umbilicariales</taxon>
        <taxon>Umbilicariaceae</taxon>
        <taxon>Lasallia</taxon>
    </lineage>
</organism>
<keyword evidence="1" id="KW-0472">Membrane</keyword>
<keyword evidence="2" id="KW-0732">Signal</keyword>
<reference evidence="3 4" key="1">
    <citation type="submission" date="2019-09" db="EMBL/GenBank/DDBJ databases">
        <title>The hologenome of the rock-dwelling lichen Lasallia pustulata.</title>
        <authorList>
            <person name="Greshake Tzovaras B."/>
            <person name="Segers F."/>
            <person name="Bicker A."/>
            <person name="Dal Grande F."/>
            <person name="Otte J."/>
            <person name="Hankeln T."/>
            <person name="Schmitt I."/>
            <person name="Ebersberger I."/>
        </authorList>
    </citation>
    <scope>NUCLEOTIDE SEQUENCE [LARGE SCALE GENOMIC DNA]</scope>
    <source>
        <strain evidence="3">A1-1</strain>
    </source>
</reference>
<feature type="chain" id="PRO_5024330032" description="F-box domain-containing protein" evidence="2">
    <location>
        <begin position="21"/>
        <end position="425"/>
    </location>
</feature>
<evidence type="ECO:0000256" key="1">
    <source>
        <dbReference type="SAM" id="Phobius"/>
    </source>
</evidence>
<keyword evidence="1" id="KW-0812">Transmembrane</keyword>
<feature type="transmembrane region" description="Helical" evidence="1">
    <location>
        <begin position="78"/>
        <end position="106"/>
    </location>
</feature>
<feature type="signal peptide" evidence="2">
    <location>
        <begin position="1"/>
        <end position="20"/>
    </location>
</feature>
<feature type="transmembrane region" description="Helical" evidence="1">
    <location>
        <begin position="36"/>
        <end position="57"/>
    </location>
</feature>
<name>A0A5M8PQR9_9LECA</name>
<proteinExistence type="predicted"/>
<dbReference type="EMBL" id="VXIT01000007">
    <property type="protein sequence ID" value="KAA6411309.1"/>
    <property type="molecule type" value="Genomic_DNA"/>
</dbReference>
<evidence type="ECO:0008006" key="5">
    <source>
        <dbReference type="Google" id="ProtNLM"/>
    </source>
</evidence>
<accession>A0A5M8PQR9</accession>
<sequence>MTFHVTIALGFLIIWKLVELLNRTGTPTEAANTTNEAGSLLVTLASYLGFWYLVAVSRRVSRSNEAPKGAIETMISELGFMFGSIKVLVVFIKALVILAVFLALFYPTKLFRQAGPSNQAPTEMATLAIETAVRAVVAMLAVTLECLSNFLDSVTSSDQQQQTMNLSFSHFQQLPVALRDMIVSYALPQDTVQLTRQSPGLFFWKQTRMVWLTPQTRPWFFFWKKTRMVRPLRNQLLCVRKEFEIEGTRLLYKSIRVHGEDLNAFHGFFLQKIGEKNVGQLQHLEIHQLRESSNDKTAETLERIIGLNPELNNLESLTFSAKDSRYLEELDQGEWDGKYLAGRTRILPRLNMMIVKSNSVTLKVGPVEEADGQYADLPFAFWALKRLDHDMRNDPKRASYGKFHGTPAAIVLKLWELDRWTTLYR</sequence>
<gene>
    <name evidence="3" type="ORF">FRX48_04589</name>
</gene>
<dbReference type="AlphaFoldDB" id="A0A5M8PQR9"/>
<evidence type="ECO:0000313" key="3">
    <source>
        <dbReference type="EMBL" id="KAA6411309.1"/>
    </source>
</evidence>
<evidence type="ECO:0000256" key="2">
    <source>
        <dbReference type="SAM" id="SignalP"/>
    </source>
</evidence>
<evidence type="ECO:0000313" key="4">
    <source>
        <dbReference type="Proteomes" id="UP000324767"/>
    </source>
</evidence>
<dbReference type="Proteomes" id="UP000324767">
    <property type="component" value="Unassembled WGS sequence"/>
</dbReference>
<keyword evidence="1" id="KW-1133">Transmembrane helix</keyword>
<protein>
    <recommendedName>
        <fullName evidence="5">F-box domain-containing protein</fullName>
    </recommendedName>
</protein>